<evidence type="ECO:0000259" key="4">
    <source>
        <dbReference type="PROSITE" id="PS50987"/>
    </source>
</evidence>
<evidence type="ECO:0000313" key="5">
    <source>
        <dbReference type="EMBL" id="MBL6447963.1"/>
    </source>
</evidence>
<dbReference type="GO" id="GO:0003677">
    <property type="term" value="F:DNA binding"/>
    <property type="evidence" value="ECO:0007669"/>
    <property type="project" value="UniProtKB-KW"/>
</dbReference>
<comment type="caution">
    <text evidence="5">The sequence shown here is derived from an EMBL/GenBank/DDBJ whole genome shotgun (WGS) entry which is preliminary data.</text>
</comment>
<dbReference type="InterPro" id="IPR051081">
    <property type="entry name" value="HTH_MetalResp_TranReg"/>
</dbReference>
<evidence type="ECO:0000256" key="3">
    <source>
        <dbReference type="ARBA" id="ARBA00023163"/>
    </source>
</evidence>
<dbReference type="GO" id="GO:0003700">
    <property type="term" value="F:DNA-binding transcription factor activity"/>
    <property type="evidence" value="ECO:0007669"/>
    <property type="project" value="InterPro"/>
</dbReference>
<feature type="domain" description="HTH arsR-type" evidence="4">
    <location>
        <begin position="1"/>
        <end position="100"/>
    </location>
</feature>
<dbReference type="Pfam" id="PF01022">
    <property type="entry name" value="HTH_5"/>
    <property type="match status" value="1"/>
</dbReference>
<keyword evidence="1" id="KW-0805">Transcription regulation</keyword>
<dbReference type="InterPro" id="IPR001845">
    <property type="entry name" value="HTH_ArsR_DNA-bd_dom"/>
</dbReference>
<accession>A0A937KF95</accession>
<protein>
    <submittedName>
        <fullName evidence="5">Helix-turn-helix transcriptional regulator</fullName>
    </submittedName>
</protein>
<evidence type="ECO:0000313" key="6">
    <source>
        <dbReference type="Proteomes" id="UP000614216"/>
    </source>
</evidence>
<keyword evidence="6" id="KW-1185">Reference proteome</keyword>
<dbReference type="InterPro" id="IPR036388">
    <property type="entry name" value="WH-like_DNA-bd_sf"/>
</dbReference>
<dbReference type="SMART" id="SM00418">
    <property type="entry name" value="HTH_ARSR"/>
    <property type="match status" value="1"/>
</dbReference>
<reference evidence="5" key="1">
    <citation type="submission" date="2021-01" db="EMBL/GenBank/DDBJ databases">
        <title>Fulvivirga kasyanovii gen. nov., sp nov., a novel member of the phylum Bacteroidetes isolated from seawater in a mussel farm.</title>
        <authorList>
            <person name="Zhao L.-H."/>
            <person name="Wang Z.-J."/>
        </authorList>
    </citation>
    <scope>NUCLEOTIDE SEQUENCE</scope>
    <source>
        <strain evidence="5">29W222</strain>
    </source>
</reference>
<dbReference type="EMBL" id="JAEUGD010000058">
    <property type="protein sequence ID" value="MBL6447963.1"/>
    <property type="molecule type" value="Genomic_DNA"/>
</dbReference>
<gene>
    <name evidence="5" type="ORF">JMN32_16725</name>
</gene>
<sequence>MSIVEMSKVLSNKARVDVLAWLKNPEKNFPPQVNVPNFDDGVCVCHIQNKLGLSQSTTSHYLSMMEKAGLLIGTRIGKWTYYKRNEEQIEKFIQSLSSEL</sequence>
<keyword evidence="2" id="KW-0238">DNA-binding</keyword>
<dbReference type="CDD" id="cd00090">
    <property type="entry name" value="HTH_ARSR"/>
    <property type="match status" value="1"/>
</dbReference>
<dbReference type="InterPro" id="IPR011991">
    <property type="entry name" value="ArsR-like_HTH"/>
</dbReference>
<dbReference type="PANTHER" id="PTHR33154">
    <property type="entry name" value="TRANSCRIPTIONAL REGULATOR, ARSR FAMILY"/>
    <property type="match status" value="1"/>
</dbReference>
<dbReference type="Gene3D" id="1.10.10.10">
    <property type="entry name" value="Winged helix-like DNA-binding domain superfamily/Winged helix DNA-binding domain"/>
    <property type="match status" value="1"/>
</dbReference>
<dbReference type="PANTHER" id="PTHR33154:SF33">
    <property type="entry name" value="TRANSCRIPTIONAL REPRESSOR SDPR"/>
    <property type="match status" value="1"/>
</dbReference>
<dbReference type="PROSITE" id="PS50987">
    <property type="entry name" value="HTH_ARSR_2"/>
    <property type="match status" value="1"/>
</dbReference>
<organism evidence="5 6">
    <name type="scientific">Fulvivirga marina</name>
    <dbReference type="NCBI Taxonomy" id="2494733"/>
    <lineage>
        <taxon>Bacteria</taxon>
        <taxon>Pseudomonadati</taxon>
        <taxon>Bacteroidota</taxon>
        <taxon>Cytophagia</taxon>
        <taxon>Cytophagales</taxon>
        <taxon>Fulvivirgaceae</taxon>
        <taxon>Fulvivirga</taxon>
    </lineage>
</organism>
<evidence type="ECO:0000256" key="2">
    <source>
        <dbReference type="ARBA" id="ARBA00023125"/>
    </source>
</evidence>
<dbReference type="SUPFAM" id="SSF46785">
    <property type="entry name" value="Winged helix' DNA-binding domain"/>
    <property type="match status" value="1"/>
</dbReference>
<keyword evidence="3" id="KW-0804">Transcription</keyword>
<proteinExistence type="predicted"/>
<dbReference type="InterPro" id="IPR036390">
    <property type="entry name" value="WH_DNA-bd_sf"/>
</dbReference>
<dbReference type="RefSeq" id="WP_202857504.1">
    <property type="nucleotide sequence ID" value="NZ_JAEUGD010000058.1"/>
</dbReference>
<evidence type="ECO:0000256" key="1">
    <source>
        <dbReference type="ARBA" id="ARBA00023015"/>
    </source>
</evidence>
<name>A0A937KF95_9BACT</name>
<dbReference type="AlphaFoldDB" id="A0A937KF95"/>
<dbReference type="Proteomes" id="UP000614216">
    <property type="component" value="Unassembled WGS sequence"/>
</dbReference>